<comment type="caution">
    <text evidence="2">The sequence shown here is derived from an EMBL/GenBank/DDBJ whole genome shotgun (WGS) entry which is preliminary data.</text>
</comment>
<dbReference type="EMBL" id="JBBWUH010000005">
    <property type="protein sequence ID" value="KAK8166288.1"/>
    <property type="molecule type" value="Genomic_DNA"/>
</dbReference>
<reference evidence="2 3" key="1">
    <citation type="journal article" date="2022" name="G3 (Bethesda)">
        <title>Enemy or ally: a genomic approach to elucidate the lifestyle of Phyllosticta citrichinaensis.</title>
        <authorList>
            <person name="Buijs V.A."/>
            <person name="Groenewald J.Z."/>
            <person name="Haridas S."/>
            <person name="LaButti K.M."/>
            <person name="Lipzen A."/>
            <person name="Martin F.M."/>
            <person name="Barry K."/>
            <person name="Grigoriev I.V."/>
            <person name="Crous P.W."/>
            <person name="Seidl M.F."/>
        </authorList>
    </citation>
    <scope>NUCLEOTIDE SEQUENCE [LARGE SCALE GENOMIC DNA]</scope>
    <source>
        <strain evidence="2 3">CBS 129764</strain>
    </source>
</reference>
<gene>
    <name evidence="2" type="ORF">IWX90DRAFT_432351</name>
</gene>
<name>A0ABR1XSM8_9PEZI</name>
<feature type="region of interest" description="Disordered" evidence="1">
    <location>
        <begin position="85"/>
        <end position="138"/>
    </location>
</feature>
<protein>
    <submittedName>
        <fullName evidence="2">Uncharacterized protein</fullName>
    </submittedName>
</protein>
<evidence type="ECO:0000313" key="3">
    <source>
        <dbReference type="Proteomes" id="UP001456524"/>
    </source>
</evidence>
<organism evidence="2 3">
    <name type="scientific">Phyllosticta citrichinensis</name>
    <dbReference type="NCBI Taxonomy" id="1130410"/>
    <lineage>
        <taxon>Eukaryota</taxon>
        <taxon>Fungi</taxon>
        <taxon>Dikarya</taxon>
        <taxon>Ascomycota</taxon>
        <taxon>Pezizomycotina</taxon>
        <taxon>Dothideomycetes</taxon>
        <taxon>Dothideomycetes incertae sedis</taxon>
        <taxon>Botryosphaeriales</taxon>
        <taxon>Phyllostictaceae</taxon>
        <taxon>Phyllosticta</taxon>
    </lineage>
</organism>
<evidence type="ECO:0000256" key="1">
    <source>
        <dbReference type="SAM" id="MobiDB-lite"/>
    </source>
</evidence>
<evidence type="ECO:0000313" key="2">
    <source>
        <dbReference type="EMBL" id="KAK8166288.1"/>
    </source>
</evidence>
<feature type="compositionally biased region" description="Acidic residues" evidence="1">
    <location>
        <begin position="89"/>
        <end position="103"/>
    </location>
</feature>
<sequence length="191" mass="20674">MTISTPKATPATLTLRLKFHRTTVLLHADPLLSSSALQSDLLHALRDTHPSNILHGRPLPALPSALQIARLVDPTDAEQGWVEIISSSENEDIDAAAEEDEEEAPRKKGPGRPSTGKGKGKGKGAATTSVTGGAGKSLKELGVKDGMALAFRWAGEVERDGEVEVLEWEDWDVQWPRYEDTYGLEDEGIVE</sequence>
<accession>A0ABR1XSM8</accession>
<proteinExistence type="predicted"/>
<dbReference type="Proteomes" id="UP001456524">
    <property type="component" value="Unassembled WGS sequence"/>
</dbReference>
<keyword evidence="3" id="KW-1185">Reference proteome</keyword>